<evidence type="ECO:0000313" key="2">
    <source>
        <dbReference type="Proteomes" id="UP000618986"/>
    </source>
</evidence>
<dbReference type="GeneID" id="300290927"/>
<protein>
    <recommendedName>
        <fullName evidence="3">Integrase</fullName>
    </recommendedName>
</protein>
<name>A0ABR6M553_MICEC</name>
<proteinExistence type="predicted"/>
<keyword evidence="2" id="KW-1185">Reference proteome</keyword>
<dbReference type="RefSeq" id="WP_184680164.1">
    <property type="nucleotide sequence ID" value="NZ_JACHJC010000001.1"/>
</dbReference>
<accession>A0ABR6M553</accession>
<sequence>MPVGDHQREQPLAAGELVVRHVAEDGERTAVYDFGTLPVADQLRREFAETFARRVGPDGTWRSIASSREMWLIALYFARFVATLQPPPSAVKDLTPSVWAAFKLSRPDTTVGPVQLRKMATFLRDHPQLPHETRLLLLTQRIPNAVVRETAYSDAEFDELKKAAARRFRAALQRIRQGREHLERWRGGQFAPATREHLVGEALDHLVRCGEAPSYIGTDGRKRIVSAYATALGGKGPERTWMRLFLSGEEACSLVVLFVAAYGWNVTPVMELRTPDSSPDAGNPDQIIHRIELEKRRRGAASQFETRNLADWGANSPGRLVTQALEATWAARETLARLGTPSDRLIIWRRGWSPRNVAGDPSRLFETGWQDNVWHNRRASFGEGVSLNLRRLRRTVVIAHRRTPTQHTRETHDTRYVLPDPRTHAEAAPKISAGVADAIAAAYTTFRARASRTDSDPRRDTATTGCTGYHLSPFSETGQPCRASFLACTACPNAVVTPRHLPRLAYLHQALGELRTVLEPEIWQQDWAAPFERLHDLISGPHFTSTEWDDALRQITAIDRDRVNQLLRRSFDS</sequence>
<organism evidence="1 2">
    <name type="scientific">Micromonospora echinospora</name>
    <name type="common">Micromonospora purpurea</name>
    <dbReference type="NCBI Taxonomy" id="1877"/>
    <lineage>
        <taxon>Bacteria</taxon>
        <taxon>Bacillati</taxon>
        <taxon>Actinomycetota</taxon>
        <taxon>Actinomycetes</taxon>
        <taxon>Micromonosporales</taxon>
        <taxon>Micromonosporaceae</taxon>
        <taxon>Micromonospora</taxon>
    </lineage>
</organism>
<dbReference type="EMBL" id="JACHJC010000001">
    <property type="protein sequence ID" value="MBB5110485.1"/>
    <property type="molecule type" value="Genomic_DNA"/>
</dbReference>
<comment type="caution">
    <text evidence="1">The sequence shown here is derived from an EMBL/GenBank/DDBJ whole genome shotgun (WGS) entry which is preliminary data.</text>
</comment>
<gene>
    <name evidence="1" type="ORF">FHU28_000324</name>
</gene>
<reference evidence="1 2" key="1">
    <citation type="submission" date="2020-08" db="EMBL/GenBank/DDBJ databases">
        <title>Sequencing the genomes of 1000 actinobacteria strains.</title>
        <authorList>
            <person name="Klenk H.-P."/>
        </authorList>
    </citation>
    <scope>NUCLEOTIDE SEQUENCE [LARGE SCALE GENOMIC DNA]</scope>
    <source>
        <strain evidence="1 2">DSM 43036</strain>
    </source>
</reference>
<evidence type="ECO:0008006" key="3">
    <source>
        <dbReference type="Google" id="ProtNLM"/>
    </source>
</evidence>
<evidence type="ECO:0000313" key="1">
    <source>
        <dbReference type="EMBL" id="MBB5110485.1"/>
    </source>
</evidence>
<dbReference type="Proteomes" id="UP000618986">
    <property type="component" value="Unassembled WGS sequence"/>
</dbReference>